<protein>
    <recommendedName>
        <fullName evidence="2">Glycosyl transferase family 1 domain-containing protein</fullName>
    </recommendedName>
</protein>
<dbReference type="PANTHER" id="PTHR46401">
    <property type="entry name" value="GLYCOSYLTRANSFERASE WBBK-RELATED"/>
    <property type="match status" value="1"/>
</dbReference>
<organism evidence="3 4">
    <name type="scientific">Candidatus Collierbacteria bacterium CG09_land_8_20_14_0_10_46_12</name>
    <dbReference type="NCBI Taxonomy" id="1974533"/>
    <lineage>
        <taxon>Bacteria</taxon>
        <taxon>Candidatus Collieribacteriota</taxon>
    </lineage>
</organism>
<dbReference type="Pfam" id="PF00534">
    <property type="entry name" value="Glycos_transf_1"/>
    <property type="match status" value="1"/>
</dbReference>
<dbReference type="Proteomes" id="UP000229574">
    <property type="component" value="Unassembled WGS sequence"/>
</dbReference>
<dbReference type="Gene3D" id="3.40.50.2000">
    <property type="entry name" value="Glycogen Phosphorylase B"/>
    <property type="match status" value="2"/>
</dbReference>
<evidence type="ECO:0000313" key="4">
    <source>
        <dbReference type="Proteomes" id="UP000229574"/>
    </source>
</evidence>
<evidence type="ECO:0000256" key="1">
    <source>
        <dbReference type="ARBA" id="ARBA00022679"/>
    </source>
</evidence>
<evidence type="ECO:0000259" key="2">
    <source>
        <dbReference type="Pfam" id="PF00534"/>
    </source>
</evidence>
<dbReference type="GO" id="GO:0016757">
    <property type="term" value="F:glycosyltransferase activity"/>
    <property type="evidence" value="ECO:0007669"/>
    <property type="project" value="InterPro"/>
</dbReference>
<dbReference type="PANTHER" id="PTHR46401:SF2">
    <property type="entry name" value="GLYCOSYLTRANSFERASE WBBK-RELATED"/>
    <property type="match status" value="1"/>
</dbReference>
<reference evidence="4" key="1">
    <citation type="submission" date="2017-09" db="EMBL/GenBank/DDBJ databases">
        <title>Depth-based differentiation of microbial function through sediment-hosted aquifers and enrichment of novel symbionts in the deep terrestrial subsurface.</title>
        <authorList>
            <person name="Probst A.J."/>
            <person name="Ladd B."/>
            <person name="Jarett J.K."/>
            <person name="Geller-Mcgrath D.E."/>
            <person name="Sieber C.M.K."/>
            <person name="Emerson J.B."/>
            <person name="Anantharaman K."/>
            <person name="Thomas B.C."/>
            <person name="Malmstrom R."/>
            <person name="Stieglmeier M."/>
            <person name="Klingl A."/>
            <person name="Woyke T."/>
            <person name="Ryan C.M."/>
            <person name="Banfield J.F."/>
        </authorList>
    </citation>
    <scope>NUCLEOTIDE SEQUENCE [LARGE SCALE GENOMIC DNA]</scope>
</reference>
<sequence>DLLYTLHFNAPLLSRVPKIVTVHDLIKSHFTGPDTTTHTPWLYALKRAGYNQVIKHTLDSAQDIIVPSNTVKNDILALFPVVKPERIHPIPEAPDAIFRSPNLRSTIYDLPSKYVLFVGNAYPHKNLSVLLKAMQQLPEYELVIVAKSSTFLSRTLAPFDQTHIHVLSNLQDDELVSVYQKAALLVTPSYMEGYGLVGLEALMVGTPVVASNIPVYREVYGDKVIYFDLTSPKDLIRAIRVGANPCVRPFIFSRNWDNVAQEIAEVIHARCTCL</sequence>
<gene>
    <name evidence="3" type="ORF">COT54_03215</name>
</gene>
<name>A0A2H0WYN7_9BACT</name>
<proteinExistence type="predicted"/>
<dbReference type="AlphaFoldDB" id="A0A2H0WYN7"/>
<dbReference type="EMBL" id="PEYY01000121">
    <property type="protein sequence ID" value="PIS17711.1"/>
    <property type="molecule type" value="Genomic_DNA"/>
</dbReference>
<accession>A0A2H0WYN7</accession>
<comment type="caution">
    <text evidence="3">The sequence shown here is derived from an EMBL/GenBank/DDBJ whole genome shotgun (WGS) entry which is preliminary data.</text>
</comment>
<evidence type="ECO:0000313" key="3">
    <source>
        <dbReference type="EMBL" id="PIS17711.1"/>
    </source>
</evidence>
<dbReference type="InterPro" id="IPR001296">
    <property type="entry name" value="Glyco_trans_1"/>
</dbReference>
<dbReference type="SUPFAM" id="SSF53756">
    <property type="entry name" value="UDP-Glycosyltransferase/glycogen phosphorylase"/>
    <property type="match status" value="1"/>
</dbReference>
<dbReference type="CDD" id="cd03809">
    <property type="entry name" value="GT4_MtfB-like"/>
    <property type="match status" value="1"/>
</dbReference>
<keyword evidence="1" id="KW-0808">Transferase</keyword>
<feature type="non-terminal residue" evidence="3">
    <location>
        <position position="1"/>
    </location>
</feature>
<feature type="domain" description="Glycosyl transferase family 1" evidence="2">
    <location>
        <begin position="112"/>
        <end position="240"/>
    </location>
</feature>